<feature type="domain" description="DUF2921" evidence="12">
    <location>
        <begin position="102"/>
        <end position="267"/>
    </location>
</feature>
<feature type="domain" description="DUF2921" evidence="12">
    <location>
        <begin position="371"/>
        <end position="457"/>
    </location>
</feature>
<reference evidence="13" key="1">
    <citation type="submission" date="2019-11" db="EMBL/GenBank/DDBJ databases">
        <authorList>
            <person name="Liu Y."/>
            <person name="Hou J."/>
            <person name="Li T.-Q."/>
            <person name="Guan C.-H."/>
            <person name="Wu X."/>
            <person name="Wu H.-Z."/>
            <person name="Ling F."/>
            <person name="Zhang R."/>
            <person name="Shi X.-G."/>
            <person name="Ren J.-P."/>
            <person name="Chen E.-F."/>
            <person name="Sun J.-M."/>
        </authorList>
    </citation>
    <scope>NUCLEOTIDE SEQUENCE</scope>
    <source>
        <strain evidence="13">Adult_tree_wgs_1</strain>
        <tissue evidence="13">Leaves</tissue>
    </source>
</reference>
<dbReference type="EMBL" id="WJXA01000004">
    <property type="protein sequence ID" value="KAF7145303.1"/>
    <property type="molecule type" value="Genomic_DNA"/>
</dbReference>
<keyword evidence="14" id="KW-1185">Reference proteome</keyword>
<keyword evidence="5" id="KW-0808">Transferase</keyword>
<evidence type="ECO:0000313" key="13">
    <source>
        <dbReference type="EMBL" id="KAF7145303.1"/>
    </source>
</evidence>
<comment type="catalytic activity">
    <reaction evidence="1">
        <text>S-ubiquitinyl-[E2 ubiquitin-conjugating enzyme]-L-cysteine + [acceptor protein]-L-lysine = [E2 ubiquitin-conjugating enzyme]-L-cysteine + N(6)-ubiquitinyl-[acceptor protein]-L-lysine.</text>
        <dbReference type="EC" id="2.3.2.27"/>
    </reaction>
</comment>
<feature type="transmembrane region" description="Helical" evidence="10">
    <location>
        <begin position="899"/>
        <end position="918"/>
    </location>
</feature>
<dbReference type="EC" id="2.3.2.27" evidence="4"/>
<dbReference type="PANTHER" id="PTHR33389:SF18">
    <property type="entry name" value="OS01G0677900 PROTEIN"/>
    <property type="match status" value="1"/>
</dbReference>
<evidence type="ECO:0000256" key="7">
    <source>
        <dbReference type="ARBA" id="ARBA00022786"/>
    </source>
</evidence>
<evidence type="ECO:0000256" key="5">
    <source>
        <dbReference type="ARBA" id="ARBA00022679"/>
    </source>
</evidence>
<evidence type="ECO:0000256" key="6">
    <source>
        <dbReference type="ARBA" id="ARBA00022692"/>
    </source>
</evidence>
<dbReference type="Proteomes" id="UP000626092">
    <property type="component" value="Unassembled WGS sequence"/>
</dbReference>
<organism evidence="13 14">
    <name type="scientific">Rhododendron simsii</name>
    <name type="common">Sims's rhododendron</name>
    <dbReference type="NCBI Taxonomy" id="118357"/>
    <lineage>
        <taxon>Eukaryota</taxon>
        <taxon>Viridiplantae</taxon>
        <taxon>Streptophyta</taxon>
        <taxon>Embryophyta</taxon>
        <taxon>Tracheophyta</taxon>
        <taxon>Spermatophyta</taxon>
        <taxon>Magnoliopsida</taxon>
        <taxon>eudicotyledons</taxon>
        <taxon>Gunneridae</taxon>
        <taxon>Pentapetalae</taxon>
        <taxon>asterids</taxon>
        <taxon>Ericales</taxon>
        <taxon>Ericaceae</taxon>
        <taxon>Ericoideae</taxon>
        <taxon>Rhodoreae</taxon>
        <taxon>Rhododendron</taxon>
    </lineage>
</organism>
<comment type="subcellular location">
    <subcellularLocation>
        <location evidence="2">Endomembrane system</location>
        <topology evidence="2">Multi-pass membrane protein</topology>
    </subcellularLocation>
</comment>
<dbReference type="AlphaFoldDB" id="A0A834LRS6"/>
<feature type="domain" description="DUF2921" evidence="12">
    <location>
        <begin position="546"/>
        <end position="638"/>
    </location>
</feature>
<dbReference type="InterPro" id="IPR021319">
    <property type="entry name" value="DUF2921"/>
</dbReference>
<dbReference type="PANTHER" id="PTHR33389">
    <property type="entry name" value="FAMILY PROTEIN, PUTATIVE (DUF2921)-RELATED"/>
    <property type="match status" value="1"/>
</dbReference>
<feature type="domain" description="SWEET-like" evidence="11">
    <location>
        <begin position="651"/>
        <end position="932"/>
    </location>
</feature>
<keyword evidence="8 10" id="KW-1133">Transmembrane helix</keyword>
<dbReference type="GO" id="GO:0061630">
    <property type="term" value="F:ubiquitin protein ligase activity"/>
    <property type="evidence" value="ECO:0007669"/>
    <property type="project" value="UniProtKB-EC"/>
</dbReference>
<accession>A0A834LRS6</accession>
<feature type="transmembrane region" description="Helical" evidence="10">
    <location>
        <begin position="662"/>
        <end position="682"/>
    </location>
</feature>
<protein>
    <recommendedName>
        <fullName evidence="4">RING-type E3 ubiquitin transferase</fullName>
        <ecNumber evidence="4">2.3.2.27</ecNumber>
    </recommendedName>
</protein>
<dbReference type="GO" id="GO:0012505">
    <property type="term" value="C:endomembrane system"/>
    <property type="evidence" value="ECO:0007669"/>
    <property type="project" value="UniProtKB-SubCell"/>
</dbReference>
<evidence type="ECO:0000256" key="9">
    <source>
        <dbReference type="ARBA" id="ARBA00023136"/>
    </source>
</evidence>
<evidence type="ECO:0000313" key="14">
    <source>
        <dbReference type="Proteomes" id="UP000626092"/>
    </source>
</evidence>
<feature type="transmembrane region" description="Helical" evidence="10">
    <location>
        <begin position="779"/>
        <end position="797"/>
    </location>
</feature>
<sequence>MVPESTPTAPSTTIFPYLQPVLSHYTGGDRILNNFSSEFSFQVERYFRFRPAQNISETNKTGIHKIKAYLIFKSPKYYDLPDQSSTYGGSYFPISSSTSITYSHHCASMVPESTPTTPSTATFPYVTPVLAKYTGGDGILNNTNISSESEEKYFWFLSTKNIFETNTSGVYKMEASLIFGSSGSSFHGNHRRRNSLEFAFDGFWSQNSGKLCMVGSASWYPKENLINLDAVLNLNYAVNLTIFSSLITGKLESLASPNDPNYFEPISLMELGTSSNYQYTLVSGEFDRDCRSGIDIPKYQSLGLEPSTLCFTMITGRYDVFNLEYSNECRSVKNCTPLGKDGNDELPREMTLNAIQCSVKEHKLLYVIKFGSGYQPFDPSTTLVGEASWDENKNQLCIVACRLLNSTGSLENVRVGDCSFRLSLRYPAFWSIRNRTSIVGQIWTNKTSNDLGYFHSIAFRSRYNNMFEVPGLRYEYTVTDKVRKVCPFNKPVTKKGDRYPKGNSNDLTIWVSGGLRALPNFVGDQIYDVRNPFRSFRPVSTRPGPLNVSYTISYFPKFSAVSGKIPHTMFDISAEGLYDEETGNLCMVGCRKLSTGESMDCEILLKFQFPPVNAKEGGQIRGSIESMREETDPLYFKQWEIIARPNYREEAERSVQRLDLEMVMVLISSTLACVFLGLQILYAKRNPQVLPFVSLAMLLFLILGHMIPLVLELEALFRGNRNPNHVLLGSGGWVEVNNFIVRALTVVAFLLQLRLLQLAFSARSGNRYYKALWVAEKKALFVSTTLYTLGLLFVLFLSTRKQNHSKAIDSSNSVVHHIHYIRRDLIRYDGLVLDGFLLPQILFNIFQVSTKNALSHLFYIGTTCVRLLPHAYDLYLTHSYPRLHGAYIFANPNSDFYSTAWDIVILYGVVLFTVAIYLQQRFGGRCIFPWRFREVEVYEMVPVASSDQ</sequence>
<evidence type="ECO:0000256" key="4">
    <source>
        <dbReference type="ARBA" id="ARBA00012483"/>
    </source>
</evidence>
<evidence type="ECO:0000256" key="3">
    <source>
        <dbReference type="ARBA" id="ARBA00004906"/>
    </source>
</evidence>
<feature type="transmembrane region" description="Helical" evidence="10">
    <location>
        <begin position="689"/>
        <end position="711"/>
    </location>
</feature>
<keyword evidence="7" id="KW-0833">Ubl conjugation pathway</keyword>
<evidence type="ECO:0000259" key="12">
    <source>
        <dbReference type="Pfam" id="PF25333"/>
    </source>
</evidence>
<name>A0A834LRS6_RHOSS</name>
<evidence type="ECO:0000259" key="11">
    <source>
        <dbReference type="Pfam" id="PF11145"/>
    </source>
</evidence>
<gene>
    <name evidence="13" type="ORF">RHSIM_Rhsim04G0020700</name>
</gene>
<feature type="transmembrane region" description="Helical" evidence="10">
    <location>
        <begin position="739"/>
        <end position="758"/>
    </location>
</feature>
<comment type="caution">
    <text evidence="13">The sequence shown here is derived from an EMBL/GenBank/DDBJ whole genome shotgun (WGS) entry which is preliminary data.</text>
</comment>
<evidence type="ECO:0000256" key="1">
    <source>
        <dbReference type="ARBA" id="ARBA00000900"/>
    </source>
</evidence>
<comment type="pathway">
    <text evidence="3">Protein modification; protein ubiquitination.</text>
</comment>
<dbReference type="Pfam" id="PF25333">
    <property type="entry name" value="DUF2921_N"/>
    <property type="match status" value="3"/>
</dbReference>
<dbReference type="InterPro" id="IPR057425">
    <property type="entry name" value="DUF2921_N"/>
</dbReference>
<dbReference type="OrthoDB" id="607498at2759"/>
<proteinExistence type="predicted"/>
<evidence type="ECO:0000256" key="2">
    <source>
        <dbReference type="ARBA" id="ARBA00004127"/>
    </source>
</evidence>
<dbReference type="Pfam" id="PF11145">
    <property type="entry name" value="DUF2921"/>
    <property type="match status" value="1"/>
</dbReference>
<keyword evidence="6 10" id="KW-0812">Transmembrane</keyword>
<keyword evidence="9 10" id="KW-0472">Membrane</keyword>
<evidence type="ECO:0000256" key="10">
    <source>
        <dbReference type="SAM" id="Phobius"/>
    </source>
</evidence>
<evidence type="ECO:0000256" key="8">
    <source>
        <dbReference type="ARBA" id="ARBA00022989"/>
    </source>
</evidence>